<organism evidence="9">
    <name type="scientific">viral metagenome</name>
    <dbReference type="NCBI Taxonomy" id="1070528"/>
    <lineage>
        <taxon>unclassified sequences</taxon>
        <taxon>metagenomes</taxon>
        <taxon>organismal metagenomes</taxon>
    </lineage>
</organism>
<evidence type="ECO:0000313" key="9">
    <source>
        <dbReference type="EMBL" id="QHT37452.1"/>
    </source>
</evidence>
<dbReference type="InterPro" id="IPR007696">
    <property type="entry name" value="DNA_mismatch_repair_MutS_core"/>
</dbReference>
<dbReference type="PANTHER" id="PTHR11361:SF34">
    <property type="entry name" value="DNA MISMATCH REPAIR PROTEIN MSH1, MITOCHONDRIAL"/>
    <property type="match status" value="1"/>
</dbReference>
<evidence type="ECO:0000256" key="4">
    <source>
        <dbReference type="ARBA" id="ARBA00022840"/>
    </source>
</evidence>
<dbReference type="SUPFAM" id="SSF48334">
    <property type="entry name" value="DNA repair protein MutS, domain III"/>
    <property type="match status" value="1"/>
</dbReference>
<evidence type="ECO:0000259" key="7">
    <source>
        <dbReference type="SMART" id="SM00533"/>
    </source>
</evidence>
<dbReference type="AlphaFoldDB" id="A0A6C0F8B8"/>
<dbReference type="GO" id="GO:0140664">
    <property type="term" value="F:ATP-dependent DNA damage sensor activity"/>
    <property type="evidence" value="ECO:0007669"/>
    <property type="project" value="InterPro"/>
</dbReference>
<dbReference type="GO" id="GO:0030983">
    <property type="term" value="F:mismatched DNA binding"/>
    <property type="evidence" value="ECO:0007669"/>
    <property type="project" value="InterPro"/>
</dbReference>
<name>A0A6C0F8B8_9ZZZZ</name>
<evidence type="ECO:0000256" key="3">
    <source>
        <dbReference type="ARBA" id="ARBA00022763"/>
    </source>
</evidence>
<keyword evidence="4" id="KW-0067">ATP-binding</keyword>
<evidence type="ECO:0000256" key="5">
    <source>
        <dbReference type="ARBA" id="ARBA00023125"/>
    </source>
</evidence>
<dbReference type="InterPro" id="IPR036187">
    <property type="entry name" value="DNA_mismatch_repair_MutS_sf"/>
</dbReference>
<dbReference type="SMART" id="SM00534">
    <property type="entry name" value="MUTSac"/>
    <property type="match status" value="1"/>
</dbReference>
<dbReference type="InterPro" id="IPR045076">
    <property type="entry name" value="MutS"/>
</dbReference>
<accession>A0A6C0F8B8</accession>
<protein>
    <recommendedName>
        <fullName evidence="10">DNA mismatch repair proteins mutS family domain-containing protein</fullName>
    </recommendedName>
</protein>
<evidence type="ECO:0000259" key="8">
    <source>
        <dbReference type="SMART" id="SM00534"/>
    </source>
</evidence>
<reference evidence="9" key="1">
    <citation type="journal article" date="2020" name="Nature">
        <title>Giant virus diversity and host interactions through global metagenomics.</title>
        <authorList>
            <person name="Schulz F."/>
            <person name="Roux S."/>
            <person name="Paez-Espino D."/>
            <person name="Jungbluth S."/>
            <person name="Walsh D.A."/>
            <person name="Denef V.J."/>
            <person name="McMahon K.D."/>
            <person name="Konstantinidis K.T."/>
            <person name="Eloe-Fadrosh E.A."/>
            <person name="Kyrpides N.C."/>
            <person name="Woyke T."/>
        </authorList>
    </citation>
    <scope>NUCLEOTIDE SEQUENCE</scope>
    <source>
        <strain evidence="9">GVMAG-S-ERX555997-44</strain>
    </source>
</reference>
<sequence length="1008" mass="118477">MPATMIERYFDNYEKYVKKYGEKFILLWQSGSFYEVYGLKNKETCEIYGNIDEYEKLLDVHVSEKIQNFSWGKYKNHKVLLAGYGTAKPLEKYLDKLNNAGYTVGVWVECGDDISGKGKLRKEMGVFSIGTNFDINTENISNNIVCVWIETFKTTLISKKPKIYFGLSSIDIFTGKVNLYQYCFESNKIHEPCVFDDFERFISIYKPKELIIIHNYEKNQTISEIMQFIGLDHVKLHTINLNDKLNSNTQIADNCEKQKYHKEVLSKTYKFADFYSFYNTLGFSENIFSTQSFIYLLYFLFKHNENLVLKIEEPIYDKNSKNVLLATHSLKQLNIIDSNENNSCYSSVSKLLDKCVTRMGSRLLRDKLLHPVYNIEYLNNEYKLTEFILKNYEKFLLIRRKIFSLKDIERLERKMILKKIQPSEITQIYYNFEILKEIYNEIKDLDVVSDYLNENIGKKLDDNCDNVINFIKKYINFEEASNINKITESKNFFNRNIFKELDDFDMKNIENQQKLKKTQDFLSEIIGQKERKKKYDFIKIHSTLKSGKWLQATSKRCQVLKIILEKHKAKKFNLKYKSKYDDKEKDFIFSMENLTFVKTTQTNKKIKSITLNELYDNDFQNSTILFEIITQCYTQFVNDFSKLYDDINIIVKFASMLDFIITKAYLARNYNYCKPNIIEKSYNENSFVDFKAIRHPLIERINENGEEMYQTNDIFLGKDDTNGILLYGTNAVGKSSLIKAMGINTIMAQSGFYVACKEFNYYPYKTICTRILGNDNIFKKLSSFQVEMSELKTILKLANKNSLILGDELCSGTENKSAICIFIASLLKLYESNSSYIFATHFHQLYEEEIITNIETLKMKHLSVIYNDFNDTMIYNRKLMDGPGRNMYGIEVCKSMGLPDDVMQTIYETRKSIFPEDNHILENKFSRYNKKKIKDSCEFCGGKGQEIHHLIPQKDADERGMIEHFNKNQKFNLANVCKKCHKNFTKNNIKHERKKTTNGTVLIQINTN</sequence>
<dbReference type="PANTHER" id="PTHR11361">
    <property type="entry name" value="DNA MISMATCH REPAIR PROTEIN MUTS FAMILY MEMBER"/>
    <property type="match status" value="1"/>
</dbReference>
<dbReference type="GO" id="GO:0005524">
    <property type="term" value="F:ATP binding"/>
    <property type="evidence" value="ECO:0007669"/>
    <property type="project" value="UniProtKB-KW"/>
</dbReference>
<evidence type="ECO:0008006" key="10">
    <source>
        <dbReference type="Google" id="ProtNLM"/>
    </source>
</evidence>
<keyword evidence="5" id="KW-0238">DNA-binding</keyword>
<dbReference type="InterPro" id="IPR027417">
    <property type="entry name" value="P-loop_NTPase"/>
</dbReference>
<keyword evidence="6" id="KW-0234">DNA repair</keyword>
<dbReference type="Gene3D" id="3.40.1170.10">
    <property type="entry name" value="DNA repair protein MutS, domain I"/>
    <property type="match status" value="1"/>
</dbReference>
<comment type="similarity">
    <text evidence="1">Belongs to the DNA mismatch repair MutS family.</text>
</comment>
<feature type="domain" description="DNA mismatch repair proteins mutS family" evidence="8">
    <location>
        <begin position="721"/>
        <end position="911"/>
    </location>
</feature>
<dbReference type="SUPFAM" id="SSF52540">
    <property type="entry name" value="P-loop containing nucleoside triphosphate hydrolases"/>
    <property type="match status" value="1"/>
</dbReference>
<dbReference type="Pfam" id="PF05192">
    <property type="entry name" value="MutS_III"/>
    <property type="match status" value="1"/>
</dbReference>
<dbReference type="Pfam" id="PF00488">
    <property type="entry name" value="MutS_V"/>
    <property type="match status" value="1"/>
</dbReference>
<evidence type="ECO:0000256" key="1">
    <source>
        <dbReference type="ARBA" id="ARBA00006271"/>
    </source>
</evidence>
<proteinExistence type="inferred from homology"/>
<keyword evidence="3" id="KW-0227">DNA damage</keyword>
<evidence type="ECO:0000256" key="2">
    <source>
        <dbReference type="ARBA" id="ARBA00022741"/>
    </source>
</evidence>
<dbReference type="Gene3D" id="3.40.50.300">
    <property type="entry name" value="P-loop containing nucleotide triphosphate hydrolases"/>
    <property type="match status" value="1"/>
</dbReference>
<dbReference type="InterPro" id="IPR000432">
    <property type="entry name" value="DNA_mismatch_repair_MutS_C"/>
</dbReference>
<dbReference type="SMART" id="SM00533">
    <property type="entry name" value="MUTSd"/>
    <property type="match status" value="1"/>
</dbReference>
<keyword evidence="2" id="KW-0547">Nucleotide-binding</keyword>
<evidence type="ECO:0000256" key="6">
    <source>
        <dbReference type="ARBA" id="ARBA00023204"/>
    </source>
</evidence>
<dbReference type="GO" id="GO:0006298">
    <property type="term" value="P:mismatch repair"/>
    <property type="evidence" value="ECO:0007669"/>
    <property type="project" value="InterPro"/>
</dbReference>
<dbReference type="InterPro" id="IPR016151">
    <property type="entry name" value="DNA_mismatch_repair_MutS_N"/>
</dbReference>
<feature type="domain" description="DNA mismatch repair protein MutS core" evidence="7">
    <location>
        <begin position="343"/>
        <end position="701"/>
    </location>
</feature>
<dbReference type="EMBL" id="MN738797">
    <property type="protein sequence ID" value="QHT37452.1"/>
    <property type="molecule type" value="Genomic_DNA"/>
</dbReference>
<dbReference type="Gene3D" id="1.10.1420.10">
    <property type="match status" value="1"/>
</dbReference>